<dbReference type="PROSITE" id="PS50181">
    <property type="entry name" value="FBOX"/>
    <property type="match status" value="1"/>
</dbReference>
<dbReference type="InterPro" id="IPR032675">
    <property type="entry name" value="LRR_dom_sf"/>
</dbReference>
<protein>
    <recommendedName>
        <fullName evidence="1">F-box domain-containing protein</fullName>
    </recommendedName>
</protein>
<gene>
    <name evidence="2" type="ORF">RND71_032782</name>
</gene>
<comment type="caution">
    <text evidence="2">The sequence shown here is derived from an EMBL/GenBank/DDBJ whole genome shotgun (WGS) entry which is preliminary data.</text>
</comment>
<sequence length="356" mass="40301">MGQRELGGLVRDAKVDYSELPDDVLSSIVARPTVRDAVRTSILSKRWRYLIASMPTLKFSLDMIGANSCRHKCFPHYQQKFLKVVNQFLQLYSGRKVSNLEMHICIGREFSSEFDQLMHSLSKIDGGHLEDILSSCLNLNQLGLKSCKLPYKLCISGTVKSVRFTNCGGLEEIDLQATNLRRDTAIPYIFGEFVRDLPAQIKSLTVTACYSQVKNFPTETQIFRNLRMLALLLENTYDFDMVKVSPVLDSCPLLRYLDLVQWGTFRQARGRGIRFPLSPTYHTELKEVRFGGFLGTGEEIEFASYIVRSAVLSGEKEAKGPYGCNFQPCWLESYLALSIICTDALNSPLIPFNLSR</sequence>
<dbReference type="PANTHER" id="PTHR34145">
    <property type="entry name" value="OS02G0105600 PROTEIN"/>
    <property type="match status" value="1"/>
</dbReference>
<accession>A0AAE1R7Z0</accession>
<keyword evidence="3" id="KW-1185">Reference proteome</keyword>
<dbReference type="SUPFAM" id="SSF52047">
    <property type="entry name" value="RNI-like"/>
    <property type="match status" value="1"/>
</dbReference>
<evidence type="ECO:0000259" key="1">
    <source>
        <dbReference type="PROSITE" id="PS50181"/>
    </source>
</evidence>
<dbReference type="Gene3D" id="1.20.1280.50">
    <property type="match status" value="1"/>
</dbReference>
<feature type="domain" description="F-box" evidence="1">
    <location>
        <begin position="14"/>
        <end position="61"/>
    </location>
</feature>
<dbReference type="InterPro" id="IPR036047">
    <property type="entry name" value="F-box-like_dom_sf"/>
</dbReference>
<dbReference type="InterPro" id="IPR001810">
    <property type="entry name" value="F-box_dom"/>
</dbReference>
<name>A0AAE1R7Z0_9SOLA</name>
<dbReference type="InterPro" id="IPR053772">
    <property type="entry name" value="At1g61320/At1g61330-like"/>
</dbReference>
<dbReference type="EMBL" id="JAVYJV010000018">
    <property type="protein sequence ID" value="KAK4346443.1"/>
    <property type="molecule type" value="Genomic_DNA"/>
</dbReference>
<dbReference type="AlphaFoldDB" id="A0AAE1R7Z0"/>
<dbReference type="PANTHER" id="PTHR34145:SF28">
    <property type="entry name" value="F-BOX DOMAIN-CONTAINING PROTEIN"/>
    <property type="match status" value="1"/>
</dbReference>
<evidence type="ECO:0000313" key="2">
    <source>
        <dbReference type="EMBL" id="KAK4346443.1"/>
    </source>
</evidence>
<dbReference type="Proteomes" id="UP001291623">
    <property type="component" value="Unassembled WGS sequence"/>
</dbReference>
<dbReference type="SUPFAM" id="SSF81383">
    <property type="entry name" value="F-box domain"/>
    <property type="match status" value="1"/>
</dbReference>
<organism evidence="2 3">
    <name type="scientific">Anisodus tanguticus</name>
    <dbReference type="NCBI Taxonomy" id="243964"/>
    <lineage>
        <taxon>Eukaryota</taxon>
        <taxon>Viridiplantae</taxon>
        <taxon>Streptophyta</taxon>
        <taxon>Embryophyta</taxon>
        <taxon>Tracheophyta</taxon>
        <taxon>Spermatophyta</taxon>
        <taxon>Magnoliopsida</taxon>
        <taxon>eudicotyledons</taxon>
        <taxon>Gunneridae</taxon>
        <taxon>Pentapetalae</taxon>
        <taxon>asterids</taxon>
        <taxon>lamiids</taxon>
        <taxon>Solanales</taxon>
        <taxon>Solanaceae</taxon>
        <taxon>Solanoideae</taxon>
        <taxon>Hyoscyameae</taxon>
        <taxon>Anisodus</taxon>
    </lineage>
</organism>
<reference evidence="2" key="1">
    <citation type="submission" date="2023-12" db="EMBL/GenBank/DDBJ databases">
        <title>Genome assembly of Anisodus tanguticus.</title>
        <authorList>
            <person name="Wang Y.-J."/>
        </authorList>
    </citation>
    <scope>NUCLEOTIDE SEQUENCE</scope>
    <source>
        <strain evidence="2">KB-2021</strain>
        <tissue evidence="2">Leaf</tissue>
    </source>
</reference>
<dbReference type="Gene3D" id="3.80.10.10">
    <property type="entry name" value="Ribonuclease Inhibitor"/>
    <property type="match status" value="1"/>
</dbReference>
<evidence type="ECO:0000313" key="3">
    <source>
        <dbReference type="Proteomes" id="UP001291623"/>
    </source>
</evidence>
<proteinExistence type="predicted"/>
<dbReference type="Pfam" id="PF00646">
    <property type="entry name" value="F-box"/>
    <property type="match status" value="1"/>
</dbReference>